<evidence type="ECO:0000313" key="10">
    <source>
        <dbReference type="EMBL" id="ROP83466.1"/>
    </source>
</evidence>
<dbReference type="PANTHER" id="PTHR43357">
    <property type="entry name" value="INNER MEMBRANE ABC TRANSPORTER PERMEASE PROTEIN YDCV"/>
    <property type="match status" value="1"/>
</dbReference>
<dbReference type="InterPro" id="IPR000515">
    <property type="entry name" value="MetI-like"/>
</dbReference>
<comment type="similarity">
    <text evidence="8">Belongs to the binding-protein-dependent transport system permease family.</text>
</comment>
<keyword evidence="4" id="KW-0997">Cell inner membrane</keyword>
<dbReference type="CDD" id="cd06261">
    <property type="entry name" value="TM_PBP2"/>
    <property type="match status" value="1"/>
</dbReference>
<gene>
    <name evidence="10" type="ORF">EDC65_4113</name>
</gene>
<dbReference type="PROSITE" id="PS50928">
    <property type="entry name" value="ABC_TM1"/>
    <property type="match status" value="1"/>
</dbReference>
<evidence type="ECO:0000259" key="9">
    <source>
        <dbReference type="PROSITE" id="PS50928"/>
    </source>
</evidence>
<accession>A0A3N1KZ54</accession>
<feature type="transmembrane region" description="Helical" evidence="8">
    <location>
        <begin position="179"/>
        <end position="201"/>
    </location>
</feature>
<evidence type="ECO:0000256" key="2">
    <source>
        <dbReference type="ARBA" id="ARBA00022448"/>
    </source>
</evidence>
<dbReference type="PANTHER" id="PTHR43357:SF4">
    <property type="entry name" value="INNER MEMBRANE ABC TRANSPORTER PERMEASE PROTEIN YDCV"/>
    <property type="match status" value="1"/>
</dbReference>
<keyword evidence="11" id="KW-1185">Reference proteome</keyword>
<dbReference type="EMBL" id="RJKX01000016">
    <property type="protein sequence ID" value="ROP83466.1"/>
    <property type="molecule type" value="Genomic_DNA"/>
</dbReference>
<protein>
    <submittedName>
        <fullName evidence="10">Putative spermidine/putrescine transport system permease protein</fullName>
    </submittedName>
</protein>
<dbReference type="AlphaFoldDB" id="A0A3N1KZ54"/>
<comment type="subcellular location">
    <subcellularLocation>
        <location evidence="1">Cell inner membrane</location>
        <topology evidence="1">Multi-pass membrane protein</topology>
    </subcellularLocation>
    <subcellularLocation>
        <location evidence="8">Cell membrane</location>
        <topology evidence="8">Multi-pass membrane protein</topology>
    </subcellularLocation>
</comment>
<keyword evidence="7 8" id="KW-0472">Membrane</keyword>
<dbReference type="OrthoDB" id="7268769at2"/>
<dbReference type="GO" id="GO:0055085">
    <property type="term" value="P:transmembrane transport"/>
    <property type="evidence" value="ECO:0007669"/>
    <property type="project" value="InterPro"/>
</dbReference>
<keyword evidence="3" id="KW-1003">Cell membrane</keyword>
<evidence type="ECO:0000313" key="11">
    <source>
        <dbReference type="Proteomes" id="UP000278222"/>
    </source>
</evidence>
<comment type="caution">
    <text evidence="10">The sequence shown here is derived from an EMBL/GenBank/DDBJ whole genome shotgun (WGS) entry which is preliminary data.</text>
</comment>
<evidence type="ECO:0000256" key="8">
    <source>
        <dbReference type="RuleBase" id="RU363032"/>
    </source>
</evidence>
<feature type="transmembrane region" description="Helical" evidence="8">
    <location>
        <begin position="71"/>
        <end position="90"/>
    </location>
</feature>
<evidence type="ECO:0000256" key="7">
    <source>
        <dbReference type="ARBA" id="ARBA00023136"/>
    </source>
</evidence>
<reference evidence="10 11" key="1">
    <citation type="submission" date="2018-11" db="EMBL/GenBank/DDBJ databases">
        <title>Genomic Encyclopedia of Type Strains, Phase IV (KMG-IV): sequencing the most valuable type-strain genomes for metagenomic binning, comparative biology and taxonomic classification.</title>
        <authorList>
            <person name="Goeker M."/>
        </authorList>
    </citation>
    <scope>NUCLEOTIDE SEQUENCE [LARGE SCALE GENOMIC DNA]</scope>
    <source>
        <strain evidence="10 11">DSM 5900</strain>
    </source>
</reference>
<proteinExistence type="inferred from homology"/>
<dbReference type="InterPro" id="IPR035906">
    <property type="entry name" value="MetI-like_sf"/>
</dbReference>
<organism evidence="10 11">
    <name type="scientific">Stella humosa</name>
    <dbReference type="NCBI Taxonomy" id="94"/>
    <lineage>
        <taxon>Bacteria</taxon>
        <taxon>Pseudomonadati</taxon>
        <taxon>Pseudomonadota</taxon>
        <taxon>Alphaproteobacteria</taxon>
        <taxon>Rhodospirillales</taxon>
        <taxon>Stellaceae</taxon>
        <taxon>Stella</taxon>
    </lineage>
</organism>
<feature type="domain" description="ABC transmembrane type-1" evidence="9">
    <location>
        <begin position="67"/>
        <end position="255"/>
    </location>
</feature>
<feature type="transmembrane region" description="Helical" evidence="8">
    <location>
        <begin position="135"/>
        <end position="158"/>
    </location>
</feature>
<evidence type="ECO:0000256" key="1">
    <source>
        <dbReference type="ARBA" id="ARBA00004429"/>
    </source>
</evidence>
<evidence type="ECO:0000256" key="6">
    <source>
        <dbReference type="ARBA" id="ARBA00022989"/>
    </source>
</evidence>
<dbReference type="Pfam" id="PF00528">
    <property type="entry name" value="BPD_transp_1"/>
    <property type="match status" value="1"/>
</dbReference>
<feature type="transmembrane region" description="Helical" evidence="8">
    <location>
        <begin position="102"/>
        <end position="123"/>
    </location>
</feature>
<evidence type="ECO:0000256" key="5">
    <source>
        <dbReference type="ARBA" id="ARBA00022692"/>
    </source>
</evidence>
<feature type="transmembrane region" description="Helical" evidence="8">
    <location>
        <begin position="237"/>
        <end position="258"/>
    </location>
</feature>
<name>A0A3N1KZ54_9PROT</name>
<evidence type="ECO:0000256" key="3">
    <source>
        <dbReference type="ARBA" id="ARBA00022475"/>
    </source>
</evidence>
<keyword evidence="6 8" id="KW-1133">Transmembrane helix</keyword>
<dbReference type="RefSeq" id="WP_123693875.1">
    <property type="nucleotide sequence ID" value="NZ_AP019700.1"/>
</dbReference>
<dbReference type="GO" id="GO:0005886">
    <property type="term" value="C:plasma membrane"/>
    <property type="evidence" value="ECO:0007669"/>
    <property type="project" value="UniProtKB-SubCell"/>
</dbReference>
<keyword evidence="5 8" id="KW-0812">Transmembrane</keyword>
<sequence>MMPRGDRALLLGFRVVCGLVLAFLLLPVLAVIPLSFNAGSFLTYPMAGWSLRWYEDFFGSARWLAASRNSAFIGALATVLATALGTAAALGLDHVGRRSRQVLNALFILPVVVPVVVIGSSLYALMAPLGLTNGYFGLVLAHALLGAPFVVITVSATLRGFDRNLSRAALGLGASPLTAFRMVTLPLILPGVVSGAVFAFATSFDEIVVTLFLAGPQQRTLPLQMFDGVREQISPTITAAATLLFLLSVALVGVVELLRRRTERLRG</sequence>
<dbReference type="Gene3D" id="1.10.3720.10">
    <property type="entry name" value="MetI-like"/>
    <property type="match status" value="1"/>
</dbReference>
<evidence type="ECO:0000256" key="4">
    <source>
        <dbReference type="ARBA" id="ARBA00022519"/>
    </source>
</evidence>
<keyword evidence="2 8" id="KW-0813">Transport</keyword>
<dbReference type="SUPFAM" id="SSF161098">
    <property type="entry name" value="MetI-like"/>
    <property type="match status" value="1"/>
</dbReference>
<dbReference type="Proteomes" id="UP000278222">
    <property type="component" value="Unassembled WGS sequence"/>
</dbReference>